<keyword evidence="2" id="KW-1185">Reference proteome</keyword>
<dbReference type="GO" id="GO:0016020">
    <property type="term" value="C:membrane"/>
    <property type="evidence" value="ECO:0007669"/>
    <property type="project" value="TreeGrafter"/>
</dbReference>
<gene>
    <name evidence="1" type="ORF">PFISCL1PPCAC_13529</name>
</gene>
<accession>A0AAV5VU62</accession>
<evidence type="ECO:0000313" key="1">
    <source>
        <dbReference type="EMBL" id="GMT22232.1"/>
    </source>
</evidence>
<dbReference type="PANTHER" id="PTHR23028:SF127">
    <property type="entry name" value="ACYL_TRANSF_3 DOMAIN-CONTAINING PROTEIN-RELATED"/>
    <property type="match status" value="1"/>
</dbReference>
<evidence type="ECO:0000313" key="2">
    <source>
        <dbReference type="Proteomes" id="UP001432322"/>
    </source>
</evidence>
<name>A0AAV5VU62_9BILA</name>
<dbReference type="GO" id="GO:0000271">
    <property type="term" value="P:polysaccharide biosynthetic process"/>
    <property type="evidence" value="ECO:0007669"/>
    <property type="project" value="TreeGrafter"/>
</dbReference>
<dbReference type="InterPro" id="IPR050879">
    <property type="entry name" value="Acyltransferase_3"/>
</dbReference>
<feature type="non-terminal residue" evidence="1">
    <location>
        <position position="1"/>
    </location>
</feature>
<proteinExistence type="predicted"/>
<dbReference type="Proteomes" id="UP001432322">
    <property type="component" value="Unassembled WGS sequence"/>
</dbReference>
<dbReference type="PANTHER" id="PTHR23028">
    <property type="entry name" value="ACETYLTRANSFERASE"/>
    <property type="match status" value="1"/>
</dbReference>
<dbReference type="EMBL" id="BTSY01000004">
    <property type="protein sequence ID" value="GMT22232.1"/>
    <property type="molecule type" value="Genomic_DNA"/>
</dbReference>
<feature type="non-terminal residue" evidence="1">
    <location>
        <position position="122"/>
    </location>
</feature>
<organism evidence="1 2">
    <name type="scientific">Pristionchus fissidentatus</name>
    <dbReference type="NCBI Taxonomy" id="1538716"/>
    <lineage>
        <taxon>Eukaryota</taxon>
        <taxon>Metazoa</taxon>
        <taxon>Ecdysozoa</taxon>
        <taxon>Nematoda</taxon>
        <taxon>Chromadorea</taxon>
        <taxon>Rhabditida</taxon>
        <taxon>Rhabditina</taxon>
        <taxon>Diplogasteromorpha</taxon>
        <taxon>Diplogasteroidea</taxon>
        <taxon>Neodiplogasteridae</taxon>
        <taxon>Pristionchus</taxon>
    </lineage>
</organism>
<comment type="caution">
    <text evidence="1">The sequence shown here is derived from an EMBL/GenBank/DDBJ whole genome shotgun (WGS) entry which is preliminary data.</text>
</comment>
<reference evidence="1" key="1">
    <citation type="submission" date="2023-10" db="EMBL/GenBank/DDBJ databases">
        <title>Genome assembly of Pristionchus species.</title>
        <authorList>
            <person name="Yoshida K."/>
            <person name="Sommer R.J."/>
        </authorList>
    </citation>
    <scope>NUCLEOTIDE SEQUENCE</scope>
    <source>
        <strain evidence="1">RS5133</strain>
    </source>
</reference>
<protein>
    <submittedName>
        <fullName evidence="1">Uncharacterized protein</fullName>
    </submittedName>
</protein>
<sequence>RFIEPNVPLKGPTEKDPLYLSMMKRFRYFERRVKKKVFMLQAFPRPARLSEFEKQRKKLGLPMMSYMPEAVELDSEPMRERVRAIAKNCEKCVIFDIKEMFLNEAGNFTVLDPRTYLRYFIY</sequence>
<dbReference type="AlphaFoldDB" id="A0AAV5VU62"/>